<keyword evidence="12" id="KW-1185">Reference proteome</keyword>
<keyword evidence="3" id="KW-0808">Transferase</keyword>
<feature type="region of interest" description="Disordered" evidence="9">
    <location>
        <begin position="170"/>
        <end position="189"/>
    </location>
</feature>
<dbReference type="AlphaFoldDB" id="A0A1Y2A6A3"/>
<dbReference type="InterPro" id="IPR050660">
    <property type="entry name" value="NEK_Ser/Thr_kinase"/>
</dbReference>
<dbReference type="Proteomes" id="UP000193144">
    <property type="component" value="Unassembled WGS sequence"/>
</dbReference>
<evidence type="ECO:0000259" key="10">
    <source>
        <dbReference type="PROSITE" id="PS50011"/>
    </source>
</evidence>
<dbReference type="EMBL" id="MCFA01000009">
    <property type="protein sequence ID" value="ORY18056.1"/>
    <property type="molecule type" value="Genomic_DNA"/>
</dbReference>
<evidence type="ECO:0000256" key="4">
    <source>
        <dbReference type="ARBA" id="ARBA00022741"/>
    </source>
</evidence>
<evidence type="ECO:0000256" key="7">
    <source>
        <dbReference type="ARBA" id="ARBA00047899"/>
    </source>
</evidence>
<comment type="caution">
    <text evidence="11">The sequence shown here is derived from an EMBL/GenBank/DDBJ whole genome shotgun (WGS) entry which is preliminary data.</text>
</comment>
<evidence type="ECO:0000256" key="8">
    <source>
        <dbReference type="ARBA" id="ARBA00048679"/>
    </source>
</evidence>
<dbReference type="STRING" id="1231657.A0A1Y2A6A3"/>
<evidence type="ECO:0000256" key="5">
    <source>
        <dbReference type="ARBA" id="ARBA00022777"/>
    </source>
</evidence>
<feature type="domain" description="Protein kinase" evidence="10">
    <location>
        <begin position="1"/>
        <end position="217"/>
    </location>
</feature>
<reference evidence="11 12" key="1">
    <citation type="submission" date="2016-07" db="EMBL/GenBank/DDBJ databases">
        <title>Pervasive Adenine N6-methylation of Active Genes in Fungi.</title>
        <authorList>
            <consortium name="DOE Joint Genome Institute"/>
            <person name="Mondo S.J."/>
            <person name="Dannebaum R.O."/>
            <person name="Kuo R.C."/>
            <person name="Labutti K."/>
            <person name="Haridas S."/>
            <person name="Kuo A."/>
            <person name="Salamov A."/>
            <person name="Ahrendt S.R."/>
            <person name="Lipzen A."/>
            <person name="Sullivan W."/>
            <person name="Andreopoulos W.B."/>
            <person name="Clum A."/>
            <person name="Lindquist E."/>
            <person name="Daum C."/>
            <person name="Ramamoorthy G.K."/>
            <person name="Gryganskyi A."/>
            <person name="Culley D."/>
            <person name="Magnuson J.K."/>
            <person name="James T.Y."/>
            <person name="O'Malley M.A."/>
            <person name="Stajich J.E."/>
            <person name="Spatafora J.W."/>
            <person name="Visel A."/>
            <person name="Grigoriev I.V."/>
        </authorList>
    </citation>
    <scope>NUCLEOTIDE SEQUENCE [LARGE SCALE GENOMIC DNA]</scope>
    <source>
        <strain evidence="11 12">CBS 115471</strain>
    </source>
</reference>
<organism evidence="11 12">
    <name type="scientific">Clohesyomyces aquaticus</name>
    <dbReference type="NCBI Taxonomy" id="1231657"/>
    <lineage>
        <taxon>Eukaryota</taxon>
        <taxon>Fungi</taxon>
        <taxon>Dikarya</taxon>
        <taxon>Ascomycota</taxon>
        <taxon>Pezizomycotina</taxon>
        <taxon>Dothideomycetes</taxon>
        <taxon>Pleosporomycetidae</taxon>
        <taxon>Pleosporales</taxon>
        <taxon>Lindgomycetaceae</taxon>
        <taxon>Clohesyomyces</taxon>
    </lineage>
</organism>
<dbReference type="PROSITE" id="PS50011">
    <property type="entry name" value="PROTEIN_KINASE_DOM"/>
    <property type="match status" value="1"/>
</dbReference>
<dbReference type="GO" id="GO:0005524">
    <property type="term" value="F:ATP binding"/>
    <property type="evidence" value="ECO:0007669"/>
    <property type="project" value="UniProtKB-KW"/>
</dbReference>
<proteinExistence type="predicted"/>
<evidence type="ECO:0000256" key="2">
    <source>
        <dbReference type="ARBA" id="ARBA00022527"/>
    </source>
</evidence>
<dbReference type="SUPFAM" id="SSF56112">
    <property type="entry name" value="Protein kinase-like (PK-like)"/>
    <property type="match status" value="1"/>
</dbReference>
<evidence type="ECO:0000313" key="11">
    <source>
        <dbReference type="EMBL" id="ORY18056.1"/>
    </source>
</evidence>
<keyword evidence="2" id="KW-0723">Serine/threonine-protein kinase</keyword>
<evidence type="ECO:0000256" key="9">
    <source>
        <dbReference type="SAM" id="MobiDB-lite"/>
    </source>
</evidence>
<evidence type="ECO:0000256" key="3">
    <source>
        <dbReference type="ARBA" id="ARBA00022679"/>
    </source>
</evidence>
<keyword evidence="4" id="KW-0547">Nucleotide-binding</keyword>
<dbReference type="PANTHER" id="PTHR43671:SF98">
    <property type="entry name" value="SERINE_THREONINE-PROTEIN KINASE NEK11"/>
    <property type="match status" value="1"/>
</dbReference>
<sequence>MKQASQHRNIVNIFDAFIIPRKMSVSIYLEYCKIGSLSALIERHAVVQRPLPEHFMWHTFQQIASALEFCHYGPRRTFAILHRDIKLANIFITYRHSSRDRRIMVKLGDFRCAISAQDRDNGHSRVGLSRYTPEFATPENPRYSDASDVFQLGIVMVCLCNLSQTWRKSHEGRAASKKQRNRPAGPKYSKGLSEAIQWCRQKYPRDHPDAYMLHRAVVGCYDSIKWSLPRVPDLILPHRSR</sequence>
<keyword evidence="5 11" id="KW-0418">Kinase</keyword>
<evidence type="ECO:0000256" key="1">
    <source>
        <dbReference type="ARBA" id="ARBA00012513"/>
    </source>
</evidence>
<evidence type="ECO:0000313" key="12">
    <source>
        <dbReference type="Proteomes" id="UP000193144"/>
    </source>
</evidence>
<keyword evidence="6" id="KW-0067">ATP-binding</keyword>
<name>A0A1Y2A6A3_9PLEO</name>
<dbReference type="InterPro" id="IPR011009">
    <property type="entry name" value="Kinase-like_dom_sf"/>
</dbReference>
<gene>
    <name evidence="11" type="ORF">BCR34DRAFT_474105</name>
</gene>
<evidence type="ECO:0000256" key="6">
    <source>
        <dbReference type="ARBA" id="ARBA00022840"/>
    </source>
</evidence>
<dbReference type="Pfam" id="PF00069">
    <property type="entry name" value="Pkinase"/>
    <property type="match status" value="1"/>
</dbReference>
<dbReference type="InterPro" id="IPR008271">
    <property type="entry name" value="Ser/Thr_kinase_AS"/>
</dbReference>
<dbReference type="EC" id="2.7.11.1" evidence="1"/>
<dbReference type="InterPro" id="IPR000719">
    <property type="entry name" value="Prot_kinase_dom"/>
</dbReference>
<dbReference type="GO" id="GO:0004674">
    <property type="term" value="F:protein serine/threonine kinase activity"/>
    <property type="evidence" value="ECO:0007669"/>
    <property type="project" value="UniProtKB-KW"/>
</dbReference>
<comment type="catalytic activity">
    <reaction evidence="7">
        <text>L-threonyl-[protein] + ATP = O-phospho-L-threonyl-[protein] + ADP + H(+)</text>
        <dbReference type="Rhea" id="RHEA:46608"/>
        <dbReference type="Rhea" id="RHEA-COMP:11060"/>
        <dbReference type="Rhea" id="RHEA-COMP:11605"/>
        <dbReference type="ChEBI" id="CHEBI:15378"/>
        <dbReference type="ChEBI" id="CHEBI:30013"/>
        <dbReference type="ChEBI" id="CHEBI:30616"/>
        <dbReference type="ChEBI" id="CHEBI:61977"/>
        <dbReference type="ChEBI" id="CHEBI:456216"/>
        <dbReference type="EC" id="2.7.11.1"/>
    </reaction>
</comment>
<dbReference type="Gene3D" id="1.10.510.10">
    <property type="entry name" value="Transferase(Phosphotransferase) domain 1"/>
    <property type="match status" value="1"/>
</dbReference>
<dbReference type="GO" id="GO:0005634">
    <property type="term" value="C:nucleus"/>
    <property type="evidence" value="ECO:0007669"/>
    <property type="project" value="TreeGrafter"/>
</dbReference>
<dbReference type="OrthoDB" id="310217at2759"/>
<dbReference type="PANTHER" id="PTHR43671">
    <property type="entry name" value="SERINE/THREONINE-PROTEIN KINASE NEK"/>
    <property type="match status" value="1"/>
</dbReference>
<accession>A0A1Y2A6A3</accession>
<protein>
    <recommendedName>
        <fullName evidence="1">non-specific serine/threonine protein kinase</fullName>
        <ecNumber evidence="1">2.7.11.1</ecNumber>
    </recommendedName>
</protein>
<comment type="catalytic activity">
    <reaction evidence="8">
        <text>L-seryl-[protein] + ATP = O-phospho-L-seryl-[protein] + ADP + H(+)</text>
        <dbReference type="Rhea" id="RHEA:17989"/>
        <dbReference type="Rhea" id="RHEA-COMP:9863"/>
        <dbReference type="Rhea" id="RHEA-COMP:11604"/>
        <dbReference type="ChEBI" id="CHEBI:15378"/>
        <dbReference type="ChEBI" id="CHEBI:29999"/>
        <dbReference type="ChEBI" id="CHEBI:30616"/>
        <dbReference type="ChEBI" id="CHEBI:83421"/>
        <dbReference type="ChEBI" id="CHEBI:456216"/>
        <dbReference type="EC" id="2.7.11.1"/>
    </reaction>
</comment>
<dbReference type="PROSITE" id="PS00108">
    <property type="entry name" value="PROTEIN_KINASE_ST"/>
    <property type="match status" value="1"/>
</dbReference>
<dbReference type="SMART" id="SM00220">
    <property type="entry name" value="S_TKc"/>
    <property type="match status" value="1"/>
</dbReference>